<dbReference type="InParanoid" id="A0A2K2DIF4"/>
<dbReference type="Proteomes" id="UP000008810">
    <property type="component" value="Chromosome 1"/>
</dbReference>
<evidence type="ECO:0000313" key="4">
    <source>
        <dbReference type="Proteomes" id="UP000008810"/>
    </source>
</evidence>
<protein>
    <submittedName>
        <fullName evidence="2 3">Uncharacterized protein</fullName>
    </submittedName>
</protein>
<sequence length="171" mass="18596">MSRETGLMTLRMKDVFIGTGPDRPGPNPIASGRRMPGPDRQGSSGWPGWAPIPTAPAPGRLHTPTPCCHYCLLCSYQFERPVGDLVGVPRARPDGRGDRPYSTTTPAIHCPGPSCTSSYCPVPCVSCYSSPGFGFIYYRFGSSLLLSMKACRMPWNLRSFDFASGRRGEFG</sequence>
<keyword evidence="4" id="KW-1185">Reference proteome</keyword>
<evidence type="ECO:0000313" key="2">
    <source>
        <dbReference type="EMBL" id="PNT74061.1"/>
    </source>
</evidence>
<accession>A0A2K2DIF4</accession>
<feature type="region of interest" description="Disordered" evidence="1">
    <location>
        <begin position="16"/>
        <end position="47"/>
    </location>
</feature>
<reference evidence="2 3" key="1">
    <citation type="journal article" date="2010" name="Nature">
        <title>Genome sequencing and analysis of the model grass Brachypodium distachyon.</title>
        <authorList>
            <consortium name="International Brachypodium Initiative"/>
        </authorList>
    </citation>
    <scope>NUCLEOTIDE SEQUENCE [LARGE SCALE GENOMIC DNA]</scope>
    <source>
        <strain evidence="2 3">Bd21</strain>
    </source>
</reference>
<reference evidence="3" key="3">
    <citation type="submission" date="2018-08" db="UniProtKB">
        <authorList>
            <consortium name="EnsemblPlants"/>
        </authorList>
    </citation>
    <scope>IDENTIFICATION</scope>
    <source>
        <strain evidence="3">cv. Bd21</strain>
    </source>
</reference>
<proteinExistence type="predicted"/>
<reference evidence="2" key="2">
    <citation type="submission" date="2017-06" db="EMBL/GenBank/DDBJ databases">
        <title>WGS assembly of Brachypodium distachyon.</title>
        <authorList>
            <consortium name="The International Brachypodium Initiative"/>
            <person name="Lucas S."/>
            <person name="Harmon-Smith M."/>
            <person name="Lail K."/>
            <person name="Tice H."/>
            <person name="Grimwood J."/>
            <person name="Bruce D."/>
            <person name="Barry K."/>
            <person name="Shu S."/>
            <person name="Lindquist E."/>
            <person name="Wang M."/>
            <person name="Pitluck S."/>
            <person name="Vogel J.P."/>
            <person name="Garvin D.F."/>
            <person name="Mockler T.C."/>
            <person name="Schmutz J."/>
            <person name="Rokhsar D."/>
            <person name="Bevan M.W."/>
        </authorList>
    </citation>
    <scope>NUCLEOTIDE SEQUENCE</scope>
    <source>
        <strain evidence="2">Bd21</strain>
    </source>
</reference>
<evidence type="ECO:0000256" key="1">
    <source>
        <dbReference type="SAM" id="MobiDB-lite"/>
    </source>
</evidence>
<dbReference type="EnsemblPlants" id="PNT74061">
    <property type="protein sequence ID" value="PNT74061"/>
    <property type="gene ID" value="BRADI_1g07222v3"/>
</dbReference>
<evidence type="ECO:0000313" key="3">
    <source>
        <dbReference type="EnsemblPlants" id="PNT74061"/>
    </source>
</evidence>
<name>A0A2K2DIF4_BRADI</name>
<dbReference type="AlphaFoldDB" id="A0A2K2DIF4"/>
<gene>
    <name evidence="2" type="ORF">BRADI_1g07222v3</name>
</gene>
<organism evidence="2">
    <name type="scientific">Brachypodium distachyon</name>
    <name type="common">Purple false brome</name>
    <name type="synonym">Trachynia distachya</name>
    <dbReference type="NCBI Taxonomy" id="15368"/>
    <lineage>
        <taxon>Eukaryota</taxon>
        <taxon>Viridiplantae</taxon>
        <taxon>Streptophyta</taxon>
        <taxon>Embryophyta</taxon>
        <taxon>Tracheophyta</taxon>
        <taxon>Spermatophyta</taxon>
        <taxon>Magnoliopsida</taxon>
        <taxon>Liliopsida</taxon>
        <taxon>Poales</taxon>
        <taxon>Poaceae</taxon>
        <taxon>BOP clade</taxon>
        <taxon>Pooideae</taxon>
        <taxon>Stipodae</taxon>
        <taxon>Brachypodieae</taxon>
        <taxon>Brachypodium</taxon>
    </lineage>
</organism>
<dbReference type="Gramene" id="PNT74061">
    <property type="protein sequence ID" value="PNT74061"/>
    <property type="gene ID" value="BRADI_1g07222v3"/>
</dbReference>
<dbReference type="EMBL" id="CM000880">
    <property type="protein sequence ID" value="PNT74061.1"/>
    <property type="molecule type" value="Genomic_DNA"/>
</dbReference>